<feature type="signal peptide" evidence="2">
    <location>
        <begin position="1"/>
        <end position="23"/>
    </location>
</feature>
<evidence type="ECO:0000256" key="1">
    <source>
        <dbReference type="SAM" id="Phobius"/>
    </source>
</evidence>
<feature type="transmembrane region" description="Helical" evidence="1">
    <location>
        <begin position="441"/>
        <end position="459"/>
    </location>
</feature>
<comment type="caution">
    <text evidence="4">The sequence shown here is derived from an EMBL/GenBank/DDBJ whole genome shotgun (WGS) entry which is preliminary data.</text>
</comment>
<dbReference type="AlphaFoldDB" id="A0A9Q0L8Z6"/>
<name>A0A9Q0L8Z6_ANAIG</name>
<evidence type="ECO:0000313" key="4">
    <source>
        <dbReference type="EMBL" id="KAJ5067984.1"/>
    </source>
</evidence>
<sequence>MNFAFFFFLTLFTLFLLIPNSKQDPQQCFNAILDVFYYRNASHSTEMIDASSFKFNDLGNFDFCYELTSEKIAKYCLISSEISGLVIKVGVCFPYICTEDDLYQITPELLLFLNLPSNTQLEYQIYKTFSLDGRAICMIIVTVILFLIACFGTFIEFKYFILPERERKEFLNENENENENQNKNLNQNPKWMIIFKQFSFILNLKSLTQEHPKSIKFLNGFRVISMLWIILGHSYSATFDTGATLNIYSVVDIFKRFTYQIIPGGEFGVDTFFFLSGFLVSYLTLKKVNQNNGKFIHLGKFYLHRYIRLAPTFVFVLFFSYTLAPYLGYGPVWELTRNWLQKNCEKYWWTNMLLINNFHPTFSKQCMNHLWYLANDCQFYVLVPIFVYAFYRKKLFGWITSLATIIASYIVTIVLVWHYSISPSMLGSHLEQFYNYYYQKPYCRIPTFLIGVSFAFFITQFNIKKFKIPRYLVILLTVFSLFLMGITTFGSYTLYKHDNINVQQEKINWDYWNTAQNVFWITFSRTAFILAVAIFSFLFLSGHLSLVNDFLSADIWIPFAKLTYSVYVVHLILITVVVGSFRDSFYFSGLFISKMFIFSAVASYFFGFIVALLVEFPFNNLQRLLLSR</sequence>
<evidence type="ECO:0000259" key="3">
    <source>
        <dbReference type="SMART" id="SM00703"/>
    </source>
</evidence>
<keyword evidence="1" id="KW-1133">Transmembrane helix</keyword>
<dbReference type="PANTHER" id="PTHR11161">
    <property type="entry name" value="O-ACYLTRANSFERASE"/>
    <property type="match status" value="1"/>
</dbReference>
<feature type="transmembrane region" description="Helical" evidence="1">
    <location>
        <begin position="471"/>
        <end position="495"/>
    </location>
</feature>
<feature type="transmembrane region" description="Helical" evidence="1">
    <location>
        <begin position="596"/>
        <end position="618"/>
    </location>
</feature>
<feature type="chain" id="PRO_5040130287" evidence="2">
    <location>
        <begin position="24"/>
        <end position="628"/>
    </location>
</feature>
<feature type="transmembrane region" description="Helical" evidence="1">
    <location>
        <begin position="138"/>
        <end position="161"/>
    </location>
</feature>
<feature type="transmembrane region" description="Helical" evidence="1">
    <location>
        <begin position="370"/>
        <end position="391"/>
    </location>
</feature>
<dbReference type="OMA" id="DEMCSRH"/>
<keyword evidence="5" id="KW-1185">Reference proteome</keyword>
<dbReference type="Proteomes" id="UP001149090">
    <property type="component" value="Unassembled WGS sequence"/>
</dbReference>
<proteinExistence type="predicted"/>
<dbReference type="GO" id="GO:0016747">
    <property type="term" value="F:acyltransferase activity, transferring groups other than amino-acyl groups"/>
    <property type="evidence" value="ECO:0007669"/>
    <property type="project" value="InterPro"/>
</dbReference>
<dbReference type="OrthoDB" id="207378at2759"/>
<dbReference type="EMBL" id="JAPDFW010000122">
    <property type="protein sequence ID" value="KAJ5067984.1"/>
    <property type="molecule type" value="Genomic_DNA"/>
</dbReference>
<protein>
    <submittedName>
        <fullName evidence="4">O-acyltransferase</fullName>
    </submittedName>
</protein>
<gene>
    <name evidence="4" type="ORF">M0811_12684</name>
</gene>
<feature type="transmembrane region" description="Helical" evidence="1">
    <location>
        <begin position="518"/>
        <end position="541"/>
    </location>
</feature>
<evidence type="ECO:0000256" key="2">
    <source>
        <dbReference type="SAM" id="SignalP"/>
    </source>
</evidence>
<feature type="transmembrane region" description="Helical" evidence="1">
    <location>
        <begin position="562"/>
        <end position="581"/>
    </location>
</feature>
<keyword evidence="1" id="KW-0812">Transmembrane</keyword>
<keyword evidence="2" id="KW-0732">Signal</keyword>
<feature type="domain" description="Nose resistant-to-fluoxetine protein N-terminal" evidence="3">
    <location>
        <begin position="25"/>
        <end position="129"/>
    </location>
</feature>
<dbReference type="InterPro" id="IPR052728">
    <property type="entry name" value="O2_lipid_transport_reg"/>
</dbReference>
<organism evidence="4 5">
    <name type="scientific">Anaeramoeba ignava</name>
    <name type="common">Anaerobic marine amoeba</name>
    <dbReference type="NCBI Taxonomy" id="1746090"/>
    <lineage>
        <taxon>Eukaryota</taxon>
        <taxon>Metamonada</taxon>
        <taxon>Anaeramoebidae</taxon>
        <taxon>Anaeramoeba</taxon>
    </lineage>
</organism>
<feature type="transmembrane region" description="Helical" evidence="1">
    <location>
        <begin position="398"/>
        <end position="421"/>
    </location>
</feature>
<reference evidence="4" key="1">
    <citation type="submission" date="2022-10" db="EMBL/GenBank/DDBJ databases">
        <title>Novel sulphate-reducing endosymbionts in the free-living metamonad Anaeramoeba.</title>
        <authorList>
            <person name="Jerlstrom-Hultqvist J."/>
            <person name="Cepicka I."/>
            <person name="Gallot-Lavallee L."/>
            <person name="Salas-Leiva D."/>
            <person name="Curtis B.A."/>
            <person name="Zahonova K."/>
            <person name="Pipaliya S."/>
            <person name="Dacks J."/>
            <person name="Roger A.J."/>
        </authorList>
    </citation>
    <scope>NUCLEOTIDE SEQUENCE</scope>
    <source>
        <strain evidence="4">BMAN</strain>
    </source>
</reference>
<dbReference type="InterPro" id="IPR002656">
    <property type="entry name" value="Acyl_transf_3_dom"/>
</dbReference>
<dbReference type="Pfam" id="PF01757">
    <property type="entry name" value="Acyl_transf_3"/>
    <property type="match status" value="1"/>
</dbReference>
<feature type="transmembrane region" description="Helical" evidence="1">
    <location>
        <begin position="306"/>
        <end position="329"/>
    </location>
</feature>
<accession>A0A9Q0L8Z6</accession>
<dbReference type="SMART" id="SM00703">
    <property type="entry name" value="NRF"/>
    <property type="match status" value="1"/>
</dbReference>
<evidence type="ECO:0000313" key="5">
    <source>
        <dbReference type="Proteomes" id="UP001149090"/>
    </source>
</evidence>
<dbReference type="InterPro" id="IPR006621">
    <property type="entry name" value="Nose-resist-to-fluoxetine_N"/>
</dbReference>
<feature type="transmembrane region" description="Helical" evidence="1">
    <location>
        <begin position="267"/>
        <end position="285"/>
    </location>
</feature>
<keyword evidence="1" id="KW-0472">Membrane</keyword>
<dbReference type="PANTHER" id="PTHR11161:SF0">
    <property type="entry name" value="O-ACYLTRANSFERASE LIKE PROTEIN"/>
    <property type="match status" value="1"/>
</dbReference>